<accession>A0A0S1MKA0</accession>
<evidence type="ECO:0000313" key="2">
    <source>
        <dbReference type="EMBL" id="ALL41341.1"/>
    </source>
</evidence>
<keyword evidence="1" id="KW-0732">Signal</keyword>
<dbReference type="AlphaFoldDB" id="A0A0S1MKA0"/>
<feature type="chain" id="PRO_5006589030" evidence="1">
    <location>
        <begin position="20"/>
        <end position="58"/>
    </location>
</feature>
<name>A0A0S1MKA0_PHAPC</name>
<dbReference type="EMBL" id="KT247252">
    <property type="protein sequence ID" value="ALL41341.1"/>
    <property type="molecule type" value="mRNA"/>
</dbReference>
<proteinExistence type="evidence at transcript level"/>
<reference evidence="2" key="1">
    <citation type="submission" date="2015-07" db="EMBL/GenBank/DDBJ databases">
        <title>Elucidating the P. pachyrhizi secretome and potential effectors.</title>
        <authorList>
            <person name="de Carvalho M.C.C.G."/>
            <person name="Nascimento L.C."/>
            <person name="Darben L.M."/>
            <person name="Polizel-Podanosqui A.M."/>
            <person name="Lopes-Caitar V.S."/>
            <person name="Rocha C.S."/>
            <person name="Qi M."/>
            <person name="Carazolle M."/>
            <person name="Kuwahara M.K."/>
            <person name="Pereira G.A.G."/>
            <person name="Abdelnoor R.V."/>
            <person name="Whitham S.A."/>
            <person name="Marcelino-Guimaraes F.C."/>
        </authorList>
    </citation>
    <scope>NUCLEOTIDE SEQUENCE</scope>
</reference>
<sequence length="58" mass="6095">MQTKILLALCLVAISQVNAHGAITAVQGSNGMTGEAFGVDQSTPVMLMLPVMERLSHL</sequence>
<feature type="signal peptide" evidence="1">
    <location>
        <begin position="1"/>
        <end position="19"/>
    </location>
</feature>
<protein>
    <submittedName>
        <fullName evidence="2">N-glycosylation site corresponding to basepairs</fullName>
    </submittedName>
</protein>
<evidence type="ECO:0000256" key="1">
    <source>
        <dbReference type="SAM" id="SignalP"/>
    </source>
</evidence>
<organism evidence="2">
    <name type="scientific">Phakopsora pachyrhizi</name>
    <name type="common">Asian soybean rust disease fungus</name>
    <dbReference type="NCBI Taxonomy" id="170000"/>
    <lineage>
        <taxon>Eukaryota</taxon>
        <taxon>Fungi</taxon>
        <taxon>Dikarya</taxon>
        <taxon>Basidiomycota</taxon>
        <taxon>Pucciniomycotina</taxon>
        <taxon>Pucciniomycetes</taxon>
        <taxon>Pucciniales</taxon>
        <taxon>Phakopsoraceae</taxon>
        <taxon>Phakopsora</taxon>
    </lineage>
</organism>